<feature type="transmembrane region" description="Helical" evidence="6">
    <location>
        <begin position="137"/>
        <end position="155"/>
    </location>
</feature>
<reference evidence="7 8" key="1">
    <citation type="journal article" date="2006" name="Extremophiles">
        <title>Characterization of Exiguobacterium isolates from the Siberian permafrost. Description of Exiguobacterium sibiricum sp. nov.</title>
        <authorList>
            <person name="Rodrigues D.F."/>
            <person name="Goris J."/>
            <person name="Vishnivetskaya T."/>
            <person name="Gilichinsky D."/>
            <person name="Thomashow M.F."/>
            <person name="Tiedje J.M."/>
        </authorList>
    </citation>
    <scope>NUCLEOTIDE SEQUENCE [LARGE SCALE GENOMIC DNA]</scope>
    <source>
        <strain evidence="8">DSM 17290 / CIP 109462 / JCM 13490 / 255-15</strain>
    </source>
</reference>
<proteinExistence type="inferred from homology"/>
<dbReference type="GO" id="GO:0015297">
    <property type="term" value="F:antiporter activity"/>
    <property type="evidence" value="ECO:0007669"/>
    <property type="project" value="InterPro"/>
</dbReference>
<dbReference type="NCBIfam" id="TIGR00797">
    <property type="entry name" value="matE"/>
    <property type="match status" value="1"/>
</dbReference>
<dbReference type="AlphaFoldDB" id="B1YGL9"/>
<name>B1YGL9_EXIS2</name>
<feature type="transmembrane region" description="Helical" evidence="6">
    <location>
        <begin position="12"/>
        <end position="31"/>
    </location>
</feature>
<dbReference type="GO" id="GO:0005886">
    <property type="term" value="C:plasma membrane"/>
    <property type="evidence" value="ECO:0007669"/>
    <property type="project" value="TreeGrafter"/>
</dbReference>
<comment type="subcellular location">
    <subcellularLocation>
        <location evidence="1">Membrane</location>
        <topology evidence="1">Multi-pass membrane protein</topology>
    </subcellularLocation>
</comment>
<organism evidence="7 8">
    <name type="scientific">Exiguobacterium sibiricum (strain DSM 17290 / CCUG 55495 / CIP 109462 / JCM 13490 / 255-15)</name>
    <dbReference type="NCBI Taxonomy" id="262543"/>
    <lineage>
        <taxon>Bacteria</taxon>
        <taxon>Bacillati</taxon>
        <taxon>Bacillota</taxon>
        <taxon>Bacilli</taxon>
        <taxon>Bacillales</taxon>
        <taxon>Bacillales Family XII. Incertae Sedis</taxon>
        <taxon>Exiguobacterium</taxon>
    </lineage>
</organism>
<feature type="transmembrane region" description="Helical" evidence="6">
    <location>
        <begin position="275"/>
        <end position="295"/>
    </location>
</feature>
<keyword evidence="4 6" id="KW-1133">Transmembrane helix</keyword>
<dbReference type="STRING" id="262543.Exig_1567"/>
<dbReference type="InterPro" id="IPR002528">
    <property type="entry name" value="MATE_fam"/>
</dbReference>
<evidence type="ECO:0000256" key="1">
    <source>
        <dbReference type="ARBA" id="ARBA00004141"/>
    </source>
</evidence>
<dbReference type="HOGENOM" id="CLU_012893_16_0_9"/>
<feature type="transmembrane region" description="Helical" evidence="6">
    <location>
        <begin position="94"/>
        <end position="117"/>
    </location>
</feature>
<reference evidence="7 8" key="2">
    <citation type="journal article" date="2008" name="BMC Genomics">
        <title>Architecture of thermal adaptation in an Exiguobacterium sibiricum strain isolated from 3 million year old permafrost: a genome and transcriptome approach.</title>
        <authorList>
            <person name="Rodrigues D.F."/>
            <person name="Ivanova N."/>
            <person name="He Z."/>
            <person name="Huebner M."/>
            <person name="Zhou J."/>
            <person name="Tiedje J.M."/>
        </authorList>
    </citation>
    <scope>NUCLEOTIDE SEQUENCE [LARGE SCALE GENOMIC DNA]</scope>
    <source>
        <strain evidence="8">DSM 17290 / CIP 109462 / JCM 13490 / 255-15</strain>
    </source>
</reference>
<evidence type="ECO:0000256" key="2">
    <source>
        <dbReference type="ARBA" id="ARBA00010199"/>
    </source>
</evidence>
<dbReference type="EMBL" id="CP001022">
    <property type="protein sequence ID" value="ACB61023.1"/>
    <property type="molecule type" value="Genomic_DNA"/>
</dbReference>
<evidence type="ECO:0000313" key="7">
    <source>
        <dbReference type="EMBL" id="ACB61023.1"/>
    </source>
</evidence>
<feature type="transmembrane region" description="Helical" evidence="6">
    <location>
        <begin position="316"/>
        <end position="339"/>
    </location>
</feature>
<dbReference type="PANTHER" id="PTHR42893:SF46">
    <property type="entry name" value="PROTEIN DETOXIFICATION 44, CHLOROPLASTIC"/>
    <property type="match status" value="1"/>
</dbReference>
<reference evidence="8" key="3">
    <citation type="submission" date="2008-04" db="EMBL/GenBank/DDBJ databases">
        <title>Complete sequence of chromosome of Exiguobacterium sibiricum 255-15.</title>
        <authorList>
            <consortium name="US DOE Joint Genome Institute"/>
            <person name="Copeland A."/>
            <person name="Lucas S."/>
            <person name="Lapidus A."/>
            <person name="Glavina del Rio T."/>
            <person name="Dalin E."/>
            <person name="Tice H."/>
            <person name="Bruce D."/>
            <person name="Goodwin L."/>
            <person name="Pitluck S."/>
            <person name="Kiss H."/>
            <person name="Chertkov O."/>
            <person name="Monk C."/>
            <person name="Brettin T."/>
            <person name="Detter J.C."/>
            <person name="Han C."/>
            <person name="Kuske C.R."/>
            <person name="Schmutz J."/>
            <person name="Larimer F."/>
            <person name="Land M."/>
            <person name="Hauser L."/>
            <person name="Kyrpides N."/>
            <person name="Mikhailova N."/>
            <person name="Vishnivetskaya T."/>
            <person name="Rodrigues D.F."/>
            <person name="Gilichinsky D."/>
            <person name="Tiedje J."/>
            <person name="Richardson P."/>
        </authorList>
    </citation>
    <scope>NUCLEOTIDE SEQUENCE [LARGE SCALE GENOMIC DNA]</scope>
    <source>
        <strain evidence="8">DSM 17290 / CIP 109462 / JCM 13490 / 255-15</strain>
    </source>
</reference>
<feature type="transmembrane region" description="Helical" evidence="6">
    <location>
        <begin position="188"/>
        <end position="211"/>
    </location>
</feature>
<dbReference type="eggNOG" id="COG0534">
    <property type="taxonomic scope" value="Bacteria"/>
</dbReference>
<dbReference type="Proteomes" id="UP000001681">
    <property type="component" value="Chromosome"/>
</dbReference>
<evidence type="ECO:0000256" key="4">
    <source>
        <dbReference type="ARBA" id="ARBA00022989"/>
    </source>
</evidence>
<evidence type="ECO:0000256" key="6">
    <source>
        <dbReference type="SAM" id="Phobius"/>
    </source>
</evidence>
<keyword evidence="3 6" id="KW-0812">Transmembrane</keyword>
<comment type="similarity">
    <text evidence="2">Belongs to the multi antimicrobial extrusion (MATE) (TC 2.A.66.1) family.</text>
</comment>
<evidence type="ECO:0000256" key="3">
    <source>
        <dbReference type="ARBA" id="ARBA00022692"/>
    </source>
</evidence>
<feature type="transmembrane region" description="Helical" evidence="6">
    <location>
        <begin position="385"/>
        <end position="403"/>
    </location>
</feature>
<keyword evidence="8" id="KW-1185">Reference proteome</keyword>
<evidence type="ECO:0000313" key="8">
    <source>
        <dbReference type="Proteomes" id="UP000001681"/>
    </source>
</evidence>
<dbReference type="CDD" id="cd13136">
    <property type="entry name" value="MATE_DinF_like"/>
    <property type="match status" value="1"/>
</dbReference>
<protein>
    <submittedName>
        <fullName evidence="7">MATE efflux family protein</fullName>
    </submittedName>
</protein>
<gene>
    <name evidence="7" type="ordered locus">Exig_1567</name>
</gene>
<feature type="transmembrane region" description="Helical" evidence="6">
    <location>
        <begin position="162"/>
        <end position="182"/>
    </location>
</feature>
<dbReference type="Pfam" id="PF01554">
    <property type="entry name" value="MatE"/>
    <property type="match status" value="2"/>
</dbReference>
<feature type="transmembrane region" description="Helical" evidence="6">
    <location>
        <begin position="43"/>
        <end position="63"/>
    </location>
</feature>
<dbReference type="RefSeq" id="WP_012370443.1">
    <property type="nucleotide sequence ID" value="NC_010556.1"/>
</dbReference>
<dbReference type="InterPro" id="IPR044644">
    <property type="entry name" value="DinF-like"/>
</dbReference>
<dbReference type="GO" id="GO:0042910">
    <property type="term" value="F:xenobiotic transmembrane transporter activity"/>
    <property type="evidence" value="ECO:0007669"/>
    <property type="project" value="InterPro"/>
</dbReference>
<evidence type="ECO:0000256" key="5">
    <source>
        <dbReference type="ARBA" id="ARBA00023136"/>
    </source>
</evidence>
<keyword evidence="5 6" id="KW-0472">Membrane</keyword>
<dbReference type="PANTHER" id="PTHR42893">
    <property type="entry name" value="PROTEIN DETOXIFICATION 44, CHLOROPLASTIC-RELATED"/>
    <property type="match status" value="1"/>
</dbReference>
<feature type="transmembrane region" description="Helical" evidence="6">
    <location>
        <begin position="232"/>
        <end position="255"/>
    </location>
</feature>
<dbReference type="KEGG" id="esi:Exig_1567"/>
<feature type="transmembrane region" description="Helical" evidence="6">
    <location>
        <begin position="351"/>
        <end position="373"/>
    </location>
</feature>
<sequence>MSVPTTVTARQYGLLAYPLILSSILTPLLGVTDTITIGQTGDAIAIGAIAIGAVFFNTIYWLFGFLKVSTTGFSAQASVHQDETALHFALYRPVLLGFMIGLVLILLRVPLTAGGLYLLAAPESLLPDVTTYIDYRIYGAPFVLVGYAVLGWLIGQGQVKRALLIQIFSNLINIVLDVVFVLGLGYGVAGVAIATLVAEISIVASGFLIMFRQLAWKAVYRDLLFHVQAYRQFFTVNADLFVRTIFLLLVTGWFTRTGAQFGPDVLAANAILLQIQYVIAYWFGGLGSASTILVGRARGRRDEAGYRKSLSLTRQFGIASIVLMIGLLAVFQDAFLRLFSTDPLLLDVSALYYGWILVFPLTGGFAMLYEGVFSGLARAKPVRNSMIQAFLVFGLLLLSIYWIGNHGVWLAFIGFGLARSLSLHLAERRLNLTFERPDKKTDLPV</sequence>
<accession>B1YGL9</accession>